<feature type="transmembrane region" description="Helical" evidence="1">
    <location>
        <begin position="6"/>
        <end position="29"/>
    </location>
</feature>
<comment type="caution">
    <text evidence="2">The sequence shown here is derived from an EMBL/GenBank/DDBJ whole genome shotgun (WGS) entry which is preliminary data.</text>
</comment>
<dbReference type="EMBL" id="JAUQOP010000025">
    <property type="protein sequence ID" value="MDO7898580.1"/>
    <property type="molecule type" value="Genomic_DNA"/>
</dbReference>
<keyword evidence="3" id="KW-1185">Reference proteome</keyword>
<evidence type="ECO:0000313" key="3">
    <source>
        <dbReference type="Proteomes" id="UP001228019"/>
    </source>
</evidence>
<keyword evidence="1" id="KW-0472">Membrane</keyword>
<proteinExistence type="predicted"/>
<keyword evidence="1" id="KW-0812">Transmembrane</keyword>
<evidence type="ECO:0000313" key="2">
    <source>
        <dbReference type="EMBL" id="MDO7898580.1"/>
    </source>
</evidence>
<gene>
    <name evidence="2" type="ORF">Q6A48_16985</name>
</gene>
<sequence length="77" mass="8423">MEAHSSATRILTAFDAIIIGVCLLVNLAWIKAEKSQKRAESSSFAKGRLGPKAAPTVTNMTHDHSMVIFRVKIQNTL</sequence>
<reference evidence="2 3" key="1">
    <citation type="submission" date="2023-07" db="EMBL/GenBank/DDBJ databases">
        <title>Identification of four novel Pseudomonas species associated with bacterial leaf spot of cucurbits.</title>
        <authorList>
            <person name="Fullem K.R."/>
        </authorList>
    </citation>
    <scope>NUCLEOTIDE SEQUENCE [LARGE SCALE GENOMIC DNA]</scope>
    <source>
        <strain evidence="2 3">K18</strain>
    </source>
</reference>
<organism evidence="2 3">
    <name type="scientific">Pseudomonas citrulli</name>
    <dbReference type="NCBI Taxonomy" id="3064347"/>
    <lineage>
        <taxon>Bacteria</taxon>
        <taxon>Pseudomonadati</taxon>
        <taxon>Pseudomonadota</taxon>
        <taxon>Gammaproteobacteria</taxon>
        <taxon>Pseudomonadales</taxon>
        <taxon>Pseudomonadaceae</taxon>
        <taxon>Pseudomonas</taxon>
    </lineage>
</organism>
<name>A0ABT9C194_9PSED</name>
<dbReference type="Proteomes" id="UP001228019">
    <property type="component" value="Unassembled WGS sequence"/>
</dbReference>
<dbReference type="RefSeq" id="WP_304555289.1">
    <property type="nucleotide sequence ID" value="NZ_JAUQOP010000025.1"/>
</dbReference>
<accession>A0ABT9C194</accession>
<protein>
    <submittedName>
        <fullName evidence="2">Uncharacterized protein</fullName>
    </submittedName>
</protein>
<keyword evidence="1" id="KW-1133">Transmembrane helix</keyword>
<evidence type="ECO:0000256" key="1">
    <source>
        <dbReference type="SAM" id="Phobius"/>
    </source>
</evidence>